<dbReference type="GO" id="GO:0016020">
    <property type="term" value="C:membrane"/>
    <property type="evidence" value="ECO:0007669"/>
    <property type="project" value="InterPro"/>
</dbReference>
<organism evidence="2">
    <name type="scientific">Salmonella typhimurium</name>
    <dbReference type="NCBI Taxonomy" id="90371"/>
    <lineage>
        <taxon>Bacteria</taxon>
        <taxon>Pseudomonadati</taxon>
        <taxon>Pseudomonadota</taxon>
        <taxon>Gammaproteobacteria</taxon>
        <taxon>Enterobacterales</taxon>
        <taxon>Enterobacteriaceae</taxon>
        <taxon>Salmonella</taxon>
    </lineage>
</organism>
<protein>
    <submittedName>
        <fullName evidence="2">Cell envelope integrity protein TolA</fullName>
    </submittedName>
</protein>
<dbReference type="GO" id="GO:0019534">
    <property type="term" value="F:toxin transmembrane transporter activity"/>
    <property type="evidence" value="ECO:0007669"/>
    <property type="project" value="InterPro"/>
</dbReference>
<dbReference type="EMBL" id="DAANCM010000037">
    <property type="protein sequence ID" value="HAC9268538.1"/>
    <property type="molecule type" value="Genomic_DNA"/>
</dbReference>
<dbReference type="InterPro" id="IPR014161">
    <property type="entry name" value="Tol-Pal_TolA"/>
</dbReference>
<gene>
    <name evidence="2" type="primary">tolA</name>
    <name evidence="2" type="ORF">G0J82_23655</name>
</gene>
<evidence type="ECO:0000313" key="2">
    <source>
        <dbReference type="EMBL" id="HAC9268538.1"/>
    </source>
</evidence>
<dbReference type="SUPFAM" id="SSF74653">
    <property type="entry name" value="TolA/TonB C-terminal domain"/>
    <property type="match status" value="1"/>
</dbReference>
<name>A0A634AIN2_SALTM</name>
<dbReference type="NCBIfam" id="NF007065">
    <property type="entry name" value="PRK09510.1"/>
    <property type="match status" value="1"/>
</dbReference>
<feature type="region of interest" description="Disordered" evidence="1">
    <location>
        <begin position="1"/>
        <end position="56"/>
    </location>
</feature>
<dbReference type="AlphaFoldDB" id="A0A634AIN2"/>
<dbReference type="GO" id="GO:0043213">
    <property type="term" value="P:bacteriocin transport"/>
    <property type="evidence" value="ECO:0007669"/>
    <property type="project" value="InterPro"/>
</dbReference>
<reference evidence="2" key="2">
    <citation type="submission" date="2019-01" db="EMBL/GenBank/DDBJ databases">
        <authorList>
            <consortium name="NCBI Pathogen Detection Project"/>
        </authorList>
    </citation>
    <scope>NUCLEOTIDE SEQUENCE</scope>
    <source>
        <strain evidence="2">L02315-16</strain>
    </source>
</reference>
<proteinExistence type="predicted"/>
<sequence length="218" mass="21572">KKKAEAEAAKAAAEAKKKAEAEAAKAAAEAKKKADAEAAKAAAEAKKKADAAAAKAAAEAKKKADAAAAKAAADAKKKAAAEKAAAAEGVDDLLGDLSSGKNAPKTGGGAKGNGQPSKDSGTSGANGGATGADISAYAKQIQVAIQSRLYDASLYQGKQCVLHISLAPDGSLKSITSEGGDPALCQAALMAAKTAKIPKPPSQAVYEKIKDAKLDFKL</sequence>
<comment type="caution">
    <text evidence="2">The sequence shown here is derived from an EMBL/GenBank/DDBJ whole genome shotgun (WGS) entry which is preliminary data.</text>
</comment>
<feature type="region of interest" description="Disordered" evidence="1">
    <location>
        <begin position="93"/>
        <end position="129"/>
    </location>
</feature>
<reference evidence="2" key="1">
    <citation type="journal article" date="2018" name="Genome Biol.">
        <title>SKESA: strategic k-mer extension for scrupulous assemblies.</title>
        <authorList>
            <person name="Souvorov A."/>
            <person name="Agarwala R."/>
            <person name="Lipman D.J."/>
        </authorList>
    </citation>
    <scope>NUCLEOTIDE SEQUENCE</scope>
    <source>
        <strain evidence="2">L02315-16</strain>
    </source>
</reference>
<dbReference type="NCBIfam" id="TIGR02794">
    <property type="entry name" value="tolA_full"/>
    <property type="match status" value="1"/>
</dbReference>
<dbReference type="Gene3D" id="3.30.1150.10">
    <property type="match status" value="1"/>
</dbReference>
<feature type="compositionally biased region" description="Basic and acidic residues" evidence="1">
    <location>
        <begin position="1"/>
        <end position="50"/>
    </location>
</feature>
<feature type="non-terminal residue" evidence="2">
    <location>
        <position position="1"/>
    </location>
</feature>
<dbReference type="Pfam" id="PF06519">
    <property type="entry name" value="TolA"/>
    <property type="match status" value="1"/>
</dbReference>
<evidence type="ECO:0000256" key="1">
    <source>
        <dbReference type="SAM" id="MobiDB-lite"/>
    </source>
</evidence>
<accession>A0A634AIN2</accession>